<protein>
    <recommendedName>
        <fullName evidence="6">BHLH domain-containing protein</fullName>
    </recommendedName>
</protein>
<dbReference type="Proteomes" id="UP000824890">
    <property type="component" value="Unassembled WGS sequence"/>
</dbReference>
<dbReference type="InterPro" id="IPR011598">
    <property type="entry name" value="bHLH_dom"/>
</dbReference>
<keyword evidence="8" id="KW-1185">Reference proteome</keyword>
<dbReference type="InterPro" id="IPR036638">
    <property type="entry name" value="HLH_DNA-bd_sf"/>
</dbReference>
<evidence type="ECO:0000313" key="8">
    <source>
        <dbReference type="Proteomes" id="UP000824890"/>
    </source>
</evidence>
<dbReference type="SUPFAM" id="SSF47459">
    <property type="entry name" value="HLH, helix-loop-helix DNA-binding domain"/>
    <property type="match status" value="2"/>
</dbReference>
<dbReference type="PANTHER" id="PTHR13935:SF46">
    <property type="entry name" value="TRANSCRIPTION FACTOR BHLH167-RELATED"/>
    <property type="match status" value="1"/>
</dbReference>
<name>A0ABQ8CAP6_BRANA</name>
<dbReference type="Gene3D" id="4.10.280.10">
    <property type="entry name" value="Helix-loop-helix DNA-binding domain"/>
    <property type="match status" value="2"/>
</dbReference>
<evidence type="ECO:0000313" key="7">
    <source>
        <dbReference type="EMBL" id="KAH0913386.1"/>
    </source>
</evidence>
<keyword evidence="3" id="KW-0804">Transcription</keyword>
<dbReference type="InterPro" id="IPR015660">
    <property type="entry name" value="MASH1/Ascl1a-like"/>
</dbReference>
<dbReference type="Pfam" id="PF00010">
    <property type="entry name" value="HLH"/>
    <property type="match status" value="2"/>
</dbReference>
<dbReference type="EMBL" id="JAGKQM010000009">
    <property type="protein sequence ID" value="KAH0913386.1"/>
    <property type="molecule type" value="Genomic_DNA"/>
</dbReference>
<reference evidence="7 8" key="1">
    <citation type="submission" date="2021-05" db="EMBL/GenBank/DDBJ databases">
        <title>Genome Assembly of Synthetic Allotetraploid Brassica napus Reveals Homoeologous Exchanges between Subgenomes.</title>
        <authorList>
            <person name="Davis J.T."/>
        </authorList>
    </citation>
    <scope>NUCLEOTIDE SEQUENCE [LARGE SCALE GENOMIC DNA]</scope>
    <source>
        <strain evidence="8">cv. Da-Ae</strain>
        <tissue evidence="7">Seedling</tissue>
    </source>
</reference>
<feature type="region of interest" description="Disordered" evidence="5">
    <location>
        <begin position="1"/>
        <end position="22"/>
    </location>
</feature>
<feature type="domain" description="BHLH" evidence="6">
    <location>
        <begin position="14"/>
        <end position="63"/>
    </location>
</feature>
<accession>A0ABQ8CAP6</accession>
<feature type="region of interest" description="Disordered" evidence="5">
    <location>
        <begin position="169"/>
        <end position="194"/>
    </location>
</feature>
<feature type="domain" description="BHLH" evidence="6">
    <location>
        <begin position="184"/>
        <end position="233"/>
    </location>
</feature>
<organism evidence="7 8">
    <name type="scientific">Brassica napus</name>
    <name type="common">Rape</name>
    <dbReference type="NCBI Taxonomy" id="3708"/>
    <lineage>
        <taxon>Eukaryota</taxon>
        <taxon>Viridiplantae</taxon>
        <taxon>Streptophyta</taxon>
        <taxon>Embryophyta</taxon>
        <taxon>Tracheophyta</taxon>
        <taxon>Spermatophyta</taxon>
        <taxon>Magnoliopsida</taxon>
        <taxon>eudicotyledons</taxon>
        <taxon>Gunneridae</taxon>
        <taxon>Pentapetalae</taxon>
        <taxon>rosids</taxon>
        <taxon>malvids</taxon>
        <taxon>Brassicales</taxon>
        <taxon>Brassicaceae</taxon>
        <taxon>Brassiceae</taxon>
        <taxon>Brassica</taxon>
    </lineage>
</organism>
<proteinExistence type="predicted"/>
<keyword evidence="4" id="KW-0539">Nucleus</keyword>
<comment type="subcellular location">
    <subcellularLocation>
        <location evidence="1">Nucleus</location>
    </subcellularLocation>
</comment>
<evidence type="ECO:0000256" key="2">
    <source>
        <dbReference type="ARBA" id="ARBA00023015"/>
    </source>
</evidence>
<evidence type="ECO:0000256" key="5">
    <source>
        <dbReference type="SAM" id="MobiDB-lite"/>
    </source>
</evidence>
<sequence length="345" mass="39877">MERKREIGEGSSLSLREKRNLREKERRTRMKDLFCLLSSHVSPTRRLPVPQLIDEATSYMIKMKENVKYLKEKKKSLLGGEVPGKRSEGSSSLLPKLSIHSRDSIIEMNLIIDVSMKRLMLHELMRVFEEEGAQVMTASLQNLNDRTACTIIAQAVICRIGIDPSRIEKRKEGDREKGEGSSMSPREQRNLREKERRTRMKDLFIILSSHVSPTHRLPVPQLIDQATSYMIQLKEKVNYLREKKMSLLGEMGNYSERSSSLLPKLSIYSRDSTIEMNLIMDLNMKRVMLHELVSVFEEEGAQVMNANLQNLNDRMIIYTIVGQAIICRIGIDPSRIEERVRDLIF</sequence>
<comment type="caution">
    <text evidence="7">The sequence shown here is derived from an EMBL/GenBank/DDBJ whole genome shotgun (WGS) entry which is preliminary data.</text>
</comment>
<keyword evidence="2" id="KW-0805">Transcription regulation</keyword>
<evidence type="ECO:0000256" key="1">
    <source>
        <dbReference type="ARBA" id="ARBA00004123"/>
    </source>
</evidence>
<evidence type="ECO:0000256" key="4">
    <source>
        <dbReference type="ARBA" id="ARBA00023242"/>
    </source>
</evidence>
<feature type="compositionally biased region" description="Basic and acidic residues" evidence="5">
    <location>
        <begin position="169"/>
        <end position="179"/>
    </location>
</feature>
<evidence type="ECO:0000259" key="6">
    <source>
        <dbReference type="PROSITE" id="PS50888"/>
    </source>
</evidence>
<evidence type="ECO:0000256" key="3">
    <source>
        <dbReference type="ARBA" id="ARBA00023163"/>
    </source>
</evidence>
<dbReference type="PANTHER" id="PTHR13935">
    <property type="entry name" value="ACHAETE-SCUTE TRANSCRIPTION FACTOR-RELATED"/>
    <property type="match status" value="1"/>
</dbReference>
<dbReference type="PROSITE" id="PS50888">
    <property type="entry name" value="BHLH"/>
    <property type="match status" value="2"/>
</dbReference>
<gene>
    <name evidence="7" type="ORF">HID58_036707</name>
</gene>
<dbReference type="SMART" id="SM00353">
    <property type="entry name" value="HLH"/>
    <property type="match status" value="2"/>
</dbReference>